<dbReference type="EMBL" id="ABCS01000116">
    <property type="protein sequence ID" value="EDM74753.1"/>
    <property type="molecule type" value="Genomic_DNA"/>
</dbReference>
<comment type="caution">
    <text evidence="11">The sequence shown here is derived from an EMBL/GenBank/DDBJ whole genome shotgun (WGS) entry which is preliminary data.</text>
</comment>
<dbReference type="Pfam" id="PF00069">
    <property type="entry name" value="Pkinase"/>
    <property type="match status" value="1"/>
</dbReference>
<dbReference type="GO" id="GO:0005524">
    <property type="term" value="F:ATP binding"/>
    <property type="evidence" value="ECO:0007669"/>
    <property type="project" value="UniProtKB-UniRule"/>
</dbReference>
<dbReference type="Pfam" id="PF14559">
    <property type="entry name" value="TPR_19"/>
    <property type="match status" value="1"/>
</dbReference>
<dbReference type="Gene3D" id="1.10.510.10">
    <property type="entry name" value="Transferase(Phosphotransferase) domain 1"/>
    <property type="match status" value="1"/>
</dbReference>
<evidence type="ECO:0000256" key="5">
    <source>
        <dbReference type="ARBA" id="ARBA00022777"/>
    </source>
</evidence>
<evidence type="ECO:0000256" key="4">
    <source>
        <dbReference type="ARBA" id="ARBA00022741"/>
    </source>
</evidence>
<dbReference type="SMART" id="SM00220">
    <property type="entry name" value="S_TKc"/>
    <property type="match status" value="1"/>
</dbReference>
<feature type="compositionally biased region" description="Polar residues" evidence="9">
    <location>
        <begin position="310"/>
        <end position="327"/>
    </location>
</feature>
<dbReference type="eggNOG" id="COG0457">
    <property type="taxonomic scope" value="Bacteria"/>
</dbReference>
<dbReference type="InterPro" id="IPR000719">
    <property type="entry name" value="Prot_kinase_dom"/>
</dbReference>
<dbReference type="PROSITE" id="PS50005">
    <property type="entry name" value="TPR"/>
    <property type="match status" value="1"/>
</dbReference>
<dbReference type="OrthoDB" id="9797180at2"/>
<evidence type="ECO:0000313" key="11">
    <source>
        <dbReference type="EMBL" id="EDM74753.1"/>
    </source>
</evidence>
<dbReference type="PROSITE" id="PS00108">
    <property type="entry name" value="PROTEIN_KINASE_ST"/>
    <property type="match status" value="1"/>
</dbReference>
<accession>A6GH84</accession>
<dbReference type="InterPro" id="IPR019734">
    <property type="entry name" value="TPR_rpt"/>
</dbReference>
<feature type="binding site" evidence="8">
    <location>
        <position position="58"/>
    </location>
    <ligand>
        <name>ATP</name>
        <dbReference type="ChEBI" id="CHEBI:30616"/>
    </ligand>
</feature>
<reference evidence="11 12" key="1">
    <citation type="submission" date="2007-06" db="EMBL/GenBank/DDBJ databases">
        <authorList>
            <person name="Shimkets L."/>
            <person name="Ferriera S."/>
            <person name="Johnson J."/>
            <person name="Kravitz S."/>
            <person name="Beeson K."/>
            <person name="Sutton G."/>
            <person name="Rogers Y.-H."/>
            <person name="Friedman R."/>
            <person name="Frazier M."/>
            <person name="Venter J.C."/>
        </authorList>
    </citation>
    <scope>NUCLEOTIDE SEQUENCE [LARGE SCALE GENOMIC DNA]</scope>
    <source>
        <strain evidence="11 12">SIR-1</strain>
    </source>
</reference>
<dbReference type="SUPFAM" id="SSF48452">
    <property type="entry name" value="TPR-like"/>
    <property type="match status" value="2"/>
</dbReference>
<dbReference type="STRING" id="391625.PPSIR1_15580"/>
<keyword evidence="7" id="KW-0802">TPR repeat</keyword>
<dbReference type="eggNOG" id="COG5616">
    <property type="taxonomic scope" value="Bacteria"/>
</dbReference>
<dbReference type="CDD" id="cd14014">
    <property type="entry name" value="STKc_PknB_like"/>
    <property type="match status" value="1"/>
</dbReference>
<evidence type="ECO:0000256" key="2">
    <source>
        <dbReference type="ARBA" id="ARBA00022527"/>
    </source>
</evidence>
<dbReference type="SUPFAM" id="SSF56112">
    <property type="entry name" value="Protein kinase-like (PK-like)"/>
    <property type="match status" value="1"/>
</dbReference>
<keyword evidence="3" id="KW-0808">Transferase</keyword>
<keyword evidence="5 11" id="KW-0418">Kinase</keyword>
<gene>
    <name evidence="11" type="ORF">PPSIR1_15580</name>
</gene>
<evidence type="ECO:0000259" key="10">
    <source>
        <dbReference type="PROSITE" id="PS50011"/>
    </source>
</evidence>
<dbReference type="FunFam" id="1.10.510.10:FF:000021">
    <property type="entry name" value="Serine/threonine protein kinase"/>
    <property type="match status" value="1"/>
</dbReference>
<evidence type="ECO:0000256" key="8">
    <source>
        <dbReference type="PROSITE-ProRule" id="PRU10141"/>
    </source>
</evidence>
<dbReference type="Gene3D" id="3.30.200.20">
    <property type="entry name" value="Phosphorylase Kinase, domain 1"/>
    <property type="match status" value="1"/>
</dbReference>
<evidence type="ECO:0000256" key="9">
    <source>
        <dbReference type="SAM" id="MobiDB-lite"/>
    </source>
</evidence>
<dbReference type="GO" id="GO:0004674">
    <property type="term" value="F:protein serine/threonine kinase activity"/>
    <property type="evidence" value="ECO:0007669"/>
    <property type="project" value="UniProtKB-KW"/>
</dbReference>
<dbReference type="Gene3D" id="1.25.40.10">
    <property type="entry name" value="Tetratricopeptide repeat domain"/>
    <property type="match status" value="1"/>
</dbReference>
<sequence>MADTEVDEADGRSGARQAVATGSVFAERYAVEELLGRGGMGSVYRVRDHEVGEIVALKLLDALSATPETVERFRREVRLARRVTHRNAARTYDLGEHEGWRFLTMEYVEGESLHTYLGHSRPSLRRALDITRQLAEGLAAAHAAGVVHRDLKPANVLIESGGRVVITDFGIARAFQDVDTSIQTGGLLGTPAYMSPEQIAGERIDARTDIYSLALIFYEMLSGTLPFASSTPMATALARLHRELPDLAAEPLLPKIAAPLLTRCLARQPSDRPGTAREVADTVAGLLELAQTDGHPTTEQPSPLRGALTTAATQHSQHSLAWTTPATPTVPRGRALAVLPFRFRGPSDQAYIAEGLGDELIDVLSTMRGLRVSGSGATARFGEGNDRDPRSVGTELGVDVLVDGTMQLSGSRVRISARLLDVSSGFQLWSERYDGTLEDVFALQDTMGKRIAEALRLELEDIAHRGGAPAEAIEAYLRARRLARTWDWKGPEGAVALYDRCIELAPEFKPALAGRAIAYLRAWFLPSWDADEPDWEKLAAEVVAEALEGAPELAETHLAAAIHGVQCGEYKQAANSLATSLRIAPTYADAHAYLGRLQLEAGRARQGIAHIELAIELEPRNIWSLVEVARYRALHGDLDGFEEEMRRFHQSTGRDVDVASAVLELRVGSWYRDRQRILQAHLLLSESASERYIHTAFARMLVHDELAEEDLRETLDRILTWARNPRFVSMVCQLAAEAAQHHGHEGLAFECLQRAAETVLIDLDWLDYCPLLEPLRKRLTFEGLRALVRGRAEAIWSTPIDD</sequence>
<dbReference type="InterPro" id="IPR017441">
    <property type="entry name" value="Protein_kinase_ATP_BS"/>
</dbReference>
<keyword evidence="2 11" id="KW-0723">Serine/threonine-protein kinase</keyword>
<feature type="domain" description="Protein kinase" evidence="10">
    <location>
        <begin position="29"/>
        <end position="298"/>
    </location>
</feature>
<keyword evidence="4 8" id="KW-0547">Nucleotide-binding</keyword>
<evidence type="ECO:0000313" key="12">
    <source>
        <dbReference type="Proteomes" id="UP000005801"/>
    </source>
</evidence>
<dbReference type="PROSITE" id="PS50011">
    <property type="entry name" value="PROTEIN_KINASE_DOM"/>
    <property type="match status" value="1"/>
</dbReference>
<dbReference type="eggNOG" id="COG0515">
    <property type="taxonomic scope" value="Bacteria"/>
</dbReference>
<dbReference type="PANTHER" id="PTHR43289">
    <property type="entry name" value="MITOGEN-ACTIVATED PROTEIN KINASE KINASE KINASE 20-RELATED"/>
    <property type="match status" value="1"/>
</dbReference>
<protein>
    <recommendedName>
        <fullName evidence="1">non-specific serine/threonine protein kinase</fullName>
        <ecNumber evidence="1">2.7.11.1</ecNumber>
    </recommendedName>
</protein>
<organism evidence="11 12">
    <name type="scientific">Plesiocystis pacifica SIR-1</name>
    <dbReference type="NCBI Taxonomy" id="391625"/>
    <lineage>
        <taxon>Bacteria</taxon>
        <taxon>Pseudomonadati</taxon>
        <taxon>Myxococcota</taxon>
        <taxon>Polyangia</taxon>
        <taxon>Nannocystales</taxon>
        <taxon>Nannocystaceae</taxon>
        <taxon>Plesiocystis</taxon>
    </lineage>
</organism>
<name>A6GH84_9BACT</name>
<evidence type="ECO:0000256" key="7">
    <source>
        <dbReference type="PROSITE-ProRule" id="PRU00339"/>
    </source>
</evidence>
<feature type="region of interest" description="Disordered" evidence="9">
    <location>
        <begin position="290"/>
        <end position="327"/>
    </location>
</feature>
<dbReference type="RefSeq" id="WP_006976071.1">
    <property type="nucleotide sequence ID" value="NZ_ABCS01000116.1"/>
</dbReference>
<dbReference type="AlphaFoldDB" id="A6GH84"/>
<dbReference type="InterPro" id="IPR011009">
    <property type="entry name" value="Kinase-like_dom_sf"/>
</dbReference>
<keyword evidence="12" id="KW-1185">Reference proteome</keyword>
<dbReference type="EC" id="2.7.11.1" evidence="1"/>
<dbReference type="InterPro" id="IPR011990">
    <property type="entry name" value="TPR-like_helical_dom_sf"/>
</dbReference>
<dbReference type="PROSITE" id="PS00107">
    <property type="entry name" value="PROTEIN_KINASE_ATP"/>
    <property type="match status" value="1"/>
</dbReference>
<evidence type="ECO:0000256" key="1">
    <source>
        <dbReference type="ARBA" id="ARBA00012513"/>
    </source>
</evidence>
<proteinExistence type="predicted"/>
<dbReference type="Proteomes" id="UP000005801">
    <property type="component" value="Unassembled WGS sequence"/>
</dbReference>
<evidence type="ECO:0000256" key="6">
    <source>
        <dbReference type="ARBA" id="ARBA00022840"/>
    </source>
</evidence>
<dbReference type="InterPro" id="IPR008271">
    <property type="entry name" value="Ser/Thr_kinase_AS"/>
</dbReference>
<keyword evidence="6 8" id="KW-0067">ATP-binding</keyword>
<dbReference type="PANTHER" id="PTHR43289:SF30">
    <property type="entry name" value="NON-SPECIFIC SERINE_THREONINE PROTEIN KINASE"/>
    <property type="match status" value="1"/>
</dbReference>
<evidence type="ECO:0000256" key="3">
    <source>
        <dbReference type="ARBA" id="ARBA00022679"/>
    </source>
</evidence>
<feature type="repeat" description="TPR" evidence="7">
    <location>
        <begin position="588"/>
        <end position="621"/>
    </location>
</feature>